<evidence type="ECO:0000313" key="1">
    <source>
        <dbReference type="EMBL" id="KAK2560728.1"/>
    </source>
</evidence>
<dbReference type="Proteomes" id="UP001249851">
    <property type="component" value="Unassembled WGS sequence"/>
</dbReference>
<reference evidence="1" key="1">
    <citation type="journal article" date="2023" name="G3 (Bethesda)">
        <title>Whole genome assembly and annotation of the endangered Caribbean coral Acropora cervicornis.</title>
        <authorList>
            <person name="Selwyn J.D."/>
            <person name="Vollmer S.V."/>
        </authorList>
    </citation>
    <scope>NUCLEOTIDE SEQUENCE</scope>
    <source>
        <strain evidence="1">K2</strain>
    </source>
</reference>
<comment type="caution">
    <text evidence="1">The sequence shown here is derived from an EMBL/GenBank/DDBJ whole genome shotgun (WGS) entry which is preliminary data.</text>
</comment>
<sequence>MTIQLAIIGNSGRKFGNDTKFQREFTRKRILFECQHCYVLVIGEDAMKVYFDRFVWSKRQKELRMC</sequence>
<reference evidence="1" key="2">
    <citation type="journal article" date="2023" name="Science">
        <title>Genomic signatures of disease resistance in endangered staghorn corals.</title>
        <authorList>
            <person name="Vollmer S.V."/>
            <person name="Selwyn J.D."/>
            <person name="Despard B.A."/>
            <person name="Roesel C.L."/>
        </authorList>
    </citation>
    <scope>NUCLEOTIDE SEQUENCE</scope>
    <source>
        <strain evidence="1">K2</strain>
    </source>
</reference>
<dbReference type="AlphaFoldDB" id="A0AAD9QG73"/>
<keyword evidence="2" id="KW-1185">Reference proteome</keyword>
<name>A0AAD9QG73_ACRCE</name>
<organism evidence="1 2">
    <name type="scientific">Acropora cervicornis</name>
    <name type="common">Staghorn coral</name>
    <dbReference type="NCBI Taxonomy" id="6130"/>
    <lineage>
        <taxon>Eukaryota</taxon>
        <taxon>Metazoa</taxon>
        <taxon>Cnidaria</taxon>
        <taxon>Anthozoa</taxon>
        <taxon>Hexacorallia</taxon>
        <taxon>Scleractinia</taxon>
        <taxon>Astrocoeniina</taxon>
        <taxon>Acroporidae</taxon>
        <taxon>Acropora</taxon>
    </lineage>
</organism>
<proteinExistence type="predicted"/>
<accession>A0AAD9QG73</accession>
<evidence type="ECO:0000313" key="2">
    <source>
        <dbReference type="Proteomes" id="UP001249851"/>
    </source>
</evidence>
<dbReference type="EMBL" id="JARQWQ010000035">
    <property type="protein sequence ID" value="KAK2560728.1"/>
    <property type="molecule type" value="Genomic_DNA"/>
</dbReference>
<protein>
    <submittedName>
        <fullName evidence="1">Uncharacterized protein</fullName>
    </submittedName>
</protein>
<gene>
    <name evidence="1" type="ORF">P5673_016504</name>
</gene>